<evidence type="ECO:0000313" key="2">
    <source>
        <dbReference type="Proteomes" id="UP000295165"/>
    </source>
</evidence>
<protein>
    <submittedName>
        <fullName evidence="1">Uncharacterized protein</fullName>
    </submittedName>
</protein>
<proteinExistence type="predicted"/>
<organism evidence="1 2">
    <name type="scientific">Mycobacteroides franklinii</name>
    <dbReference type="NCBI Taxonomy" id="948102"/>
    <lineage>
        <taxon>Bacteria</taxon>
        <taxon>Bacillati</taxon>
        <taxon>Actinomycetota</taxon>
        <taxon>Actinomycetes</taxon>
        <taxon>Mycobacteriales</taxon>
        <taxon>Mycobacteriaceae</taxon>
        <taxon>Mycobacteroides</taxon>
    </lineage>
</organism>
<reference evidence="1 2" key="1">
    <citation type="journal article" date="2019" name="Sci. Rep.">
        <title>Extended insight into the Mycobacterium chelonae-abscessus complex through whole genome sequencing of Mycobacterium salmoniphilum outbreak and Mycobacterium salmoniphilum-like strains.</title>
        <authorList>
            <person name="Behra P.R.K."/>
            <person name="Das S."/>
            <person name="Pettersson B.M.F."/>
            <person name="Shirreff L."/>
            <person name="DuCote T."/>
            <person name="Jacobsson K.G."/>
            <person name="Ennis D.G."/>
            <person name="Kirsebom L.A."/>
        </authorList>
    </citation>
    <scope>NUCLEOTIDE SEQUENCE [LARGE SCALE GENOMIC DNA]</scope>
    <source>
        <strain evidence="1 2">CCUG 63697</strain>
    </source>
</reference>
<sequence>MTLPCSAASTGPTQPNMSLAAVTLIPIELPSWLMLSTSLAPTSTLRTSLSPPY</sequence>
<evidence type="ECO:0000313" key="1">
    <source>
        <dbReference type="EMBL" id="TDZ53939.1"/>
    </source>
</evidence>
<dbReference type="EMBL" id="PECC01000002">
    <property type="protein sequence ID" value="TDZ53939.1"/>
    <property type="molecule type" value="Genomic_DNA"/>
</dbReference>
<gene>
    <name evidence="1" type="ORF">CCUG63697_00001</name>
</gene>
<dbReference type="Proteomes" id="UP000295165">
    <property type="component" value="Unassembled WGS sequence"/>
</dbReference>
<accession>A0A4R8RIG5</accession>
<comment type="caution">
    <text evidence="1">The sequence shown here is derived from an EMBL/GenBank/DDBJ whole genome shotgun (WGS) entry which is preliminary data.</text>
</comment>
<name>A0A4R8RIG5_9MYCO</name>
<keyword evidence="2" id="KW-1185">Reference proteome</keyword>
<dbReference type="AlphaFoldDB" id="A0A4R8RIG5"/>